<comment type="caution">
    <text evidence="1">The sequence shown here is derived from an EMBL/GenBank/DDBJ whole genome shotgun (WGS) entry which is preliminary data.</text>
</comment>
<dbReference type="AlphaFoldDB" id="A0A8J6XRF6"/>
<protein>
    <submittedName>
        <fullName evidence="1">Pentapeptide repeat-containing protein</fullName>
    </submittedName>
</protein>
<accession>A0A8J6XRF6</accession>
<proteinExistence type="predicted"/>
<dbReference type="RefSeq" id="WP_190836906.1">
    <property type="nucleotide sequence ID" value="NZ_CAWPPI010000118.1"/>
</dbReference>
<sequence>MELGDWYFKGVNLSRTDLQETKFTHTNLSGCNFGEAKILETRFICANLTDTDFRNAKIILDVSFTEANLTRANFFGVDSREILKAISDDAYFQDTIMPNGTILSSD</sequence>
<keyword evidence="2" id="KW-1185">Reference proteome</keyword>
<dbReference type="Proteomes" id="UP000629098">
    <property type="component" value="Unassembled WGS sequence"/>
</dbReference>
<reference evidence="1" key="1">
    <citation type="submission" date="2020-09" db="EMBL/GenBank/DDBJ databases">
        <title>Iningainema tapete sp. nov. (Scytonemataceae, Cyanobacteria) from greenhouses in central Florida (USA) produces two types of nodularin with biosynthetic potential for microcystin-LR and anabaenopeptins.</title>
        <authorList>
            <person name="Berthold D.E."/>
            <person name="Lefler F.W."/>
            <person name="Huang I.-S."/>
            <person name="Abdulla H."/>
            <person name="Zimba P.V."/>
            <person name="Laughinghouse H.D. IV."/>
        </authorList>
    </citation>
    <scope>NUCLEOTIDE SEQUENCE</scope>
    <source>
        <strain evidence="1">BLCCT55</strain>
    </source>
</reference>
<dbReference type="Pfam" id="PF00805">
    <property type="entry name" value="Pentapeptide"/>
    <property type="match status" value="1"/>
</dbReference>
<dbReference type="SUPFAM" id="SSF141571">
    <property type="entry name" value="Pentapeptide repeat-like"/>
    <property type="match status" value="1"/>
</dbReference>
<gene>
    <name evidence="1" type="ORF">ICL16_38865</name>
</gene>
<dbReference type="Gene3D" id="2.160.20.80">
    <property type="entry name" value="E3 ubiquitin-protein ligase SopA"/>
    <property type="match status" value="1"/>
</dbReference>
<evidence type="ECO:0000313" key="1">
    <source>
        <dbReference type="EMBL" id="MBD2777851.1"/>
    </source>
</evidence>
<dbReference type="InterPro" id="IPR001646">
    <property type="entry name" value="5peptide_repeat"/>
</dbReference>
<organism evidence="1 2">
    <name type="scientific">Iningainema tapete BLCC-T55</name>
    <dbReference type="NCBI Taxonomy" id="2748662"/>
    <lineage>
        <taxon>Bacteria</taxon>
        <taxon>Bacillati</taxon>
        <taxon>Cyanobacteriota</taxon>
        <taxon>Cyanophyceae</taxon>
        <taxon>Nostocales</taxon>
        <taxon>Scytonemataceae</taxon>
        <taxon>Iningainema tapete</taxon>
    </lineage>
</organism>
<name>A0A8J6XRF6_9CYAN</name>
<evidence type="ECO:0000313" key="2">
    <source>
        <dbReference type="Proteomes" id="UP000629098"/>
    </source>
</evidence>
<dbReference type="EMBL" id="JACXAE010000118">
    <property type="protein sequence ID" value="MBD2777851.1"/>
    <property type="molecule type" value="Genomic_DNA"/>
</dbReference>